<evidence type="ECO:0000313" key="3">
    <source>
        <dbReference type="EMBL" id="QEG98121.1"/>
    </source>
</evidence>
<protein>
    <submittedName>
        <fullName evidence="2">Uncharacterized protein</fullName>
    </submittedName>
</protein>
<accession>A0A5B9T2C7</accession>
<name>A0A5B9T2C7_AGRTU</name>
<dbReference type="EMBL" id="MK439385">
    <property type="protein sequence ID" value="QEG97926.1"/>
    <property type="molecule type" value="Genomic_DNA"/>
</dbReference>
<sequence length="52" mass="5810">MLSNLGVLGRSVKPEKPLRLPSLSRPVDTAPADERRVGRFQKDFRNAGESFI</sequence>
<evidence type="ECO:0000256" key="1">
    <source>
        <dbReference type="SAM" id="MobiDB-lite"/>
    </source>
</evidence>
<dbReference type="AlphaFoldDB" id="A0A5B9T2C7"/>
<dbReference type="EMBL" id="MK439386">
    <property type="protein sequence ID" value="QEG98121.1"/>
    <property type="molecule type" value="Genomic_DNA"/>
</dbReference>
<organism evidence="2">
    <name type="scientific">Agrobacterium tumefaciens</name>
    <dbReference type="NCBI Taxonomy" id="358"/>
    <lineage>
        <taxon>Bacteria</taxon>
        <taxon>Pseudomonadati</taxon>
        <taxon>Pseudomonadota</taxon>
        <taxon>Alphaproteobacteria</taxon>
        <taxon>Hyphomicrobiales</taxon>
        <taxon>Rhizobiaceae</taxon>
        <taxon>Rhizobium/Agrobacterium group</taxon>
        <taxon>Agrobacterium</taxon>
        <taxon>Agrobacterium tumefaciens complex</taxon>
    </lineage>
</organism>
<proteinExistence type="predicted"/>
<keyword evidence="2" id="KW-0614">Plasmid</keyword>
<geneLocation type="plasmid" evidence="3">
    <name>pTiT37</name>
</geneLocation>
<feature type="region of interest" description="Disordered" evidence="1">
    <location>
        <begin position="15"/>
        <end position="39"/>
    </location>
</feature>
<geneLocation type="plasmid" evidence="2">
    <name>pTiKerr27</name>
</geneLocation>
<gene>
    <name evidence="2" type="ORF">AgrTiKerr27_00196</name>
    <name evidence="3" type="ORF">AgrTiT37_00158</name>
</gene>
<evidence type="ECO:0000313" key="2">
    <source>
        <dbReference type="EMBL" id="QEG97926.1"/>
    </source>
</evidence>
<reference evidence="2" key="1">
    <citation type="journal article" date="2019" name="Genome Biol. Evol.">
        <title>Complete Sequence of Succinamopine Ti-Plasmid pTiEU6 Reveals Its Evolutionary Relatedness with Nopaline-Type Ti-Plasmids.</title>
        <authorList>
            <person name="Shao S."/>
            <person name="van Heusden G.P.H."/>
            <person name="Hooykaas P.J.J."/>
        </authorList>
    </citation>
    <scope>NUCLEOTIDE SEQUENCE</scope>
    <source>
        <strain evidence="2">Kerr27</strain>
        <strain evidence="3">T37</strain>
        <plasmid evidence="2">pTiKerr27</plasmid>
        <plasmid evidence="3">pTiT37</plasmid>
    </source>
</reference>